<dbReference type="Proteomes" id="UP000663873">
    <property type="component" value="Unassembled WGS sequence"/>
</dbReference>
<dbReference type="Proteomes" id="UP000663825">
    <property type="component" value="Unassembled WGS sequence"/>
</dbReference>
<evidence type="ECO:0000313" key="2">
    <source>
        <dbReference type="EMBL" id="CAF3093313.1"/>
    </source>
</evidence>
<dbReference type="Proteomes" id="UP000663862">
    <property type="component" value="Unassembled WGS sequence"/>
</dbReference>
<dbReference type="EMBL" id="CAJOBQ010000318">
    <property type="protein sequence ID" value="CAF4326407.1"/>
    <property type="molecule type" value="Genomic_DNA"/>
</dbReference>
<evidence type="ECO:0000313" key="10">
    <source>
        <dbReference type="EMBL" id="CAF4463270.1"/>
    </source>
</evidence>
<evidence type="ECO:0000313" key="9">
    <source>
        <dbReference type="EMBL" id="CAF4447521.1"/>
    </source>
</evidence>
<keyword evidence="1" id="KW-1133">Transmembrane helix</keyword>
<evidence type="ECO:0000313" key="7">
    <source>
        <dbReference type="EMBL" id="CAF4118925.1"/>
    </source>
</evidence>
<reference evidence="8" key="1">
    <citation type="submission" date="2021-02" db="EMBL/GenBank/DDBJ databases">
        <authorList>
            <person name="Nowell W R."/>
        </authorList>
    </citation>
    <scope>NUCLEOTIDE SEQUENCE</scope>
</reference>
<evidence type="ECO:0000313" key="11">
    <source>
        <dbReference type="EMBL" id="CAF4843913.1"/>
    </source>
</evidence>
<dbReference type="Proteomes" id="UP000663833">
    <property type="component" value="Unassembled WGS sequence"/>
</dbReference>
<evidence type="ECO:0000313" key="13">
    <source>
        <dbReference type="Proteomes" id="UP000663873"/>
    </source>
</evidence>
<dbReference type="OrthoDB" id="10017217at2759"/>
<protein>
    <submittedName>
        <fullName evidence="8">Uncharacterized protein</fullName>
    </submittedName>
</protein>
<dbReference type="EMBL" id="CAJNYD010000062">
    <property type="protein sequence ID" value="CAF3203261.1"/>
    <property type="molecule type" value="Genomic_DNA"/>
</dbReference>
<dbReference type="EMBL" id="CAJOBS010003051">
    <property type="protein sequence ID" value="CAF4843913.1"/>
    <property type="molecule type" value="Genomic_DNA"/>
</dbReference>
<dbReference type="Proteomes" id="UP000663872">
    <property type="component" value="Unassembled WGS sequence"/>
</dbReference>
<dbReference type="Pfam" id="PF15018">
    <property type="entry name" value="InaF-motif"/>
    <property type="match status" value="1"/>
</dbReference>
<comment type="caution">
    <text evidence="8">The sequence shown here is derived from an EMBL/GenBank/DDBJ whole genome shotgun (WGS) entry which is preliminary data.</text>
</comment>
<keyword evidence="1" id="KW-0472">Membrane</keyword>
<evidence type="ECO:0000313" key="3">
    <source>
        <dbReference type="EMBL" id="CAF3203261.1"/>
    </source>
</evidence>
<name>A0A820JLF1_9BILA</name>
<dbReference type="Proteomes" id="UP000663838">
    <property type="component" value="Unassembled WGS sequence"/>
</dbReference>
<dbReference type="Proteomes" id="UP000663865">
    <property type="component" value="Unassembled WGS sequence"/>
</dbReference>
<dbReference type="EMBL" id="CAJNXB010000767">
    <property type="protein sequence ID" value="CAF3093313.1"/>
    <property type="molecule type" value="Genomic_DNA"/>
</dbReference>
<proteinExistence type="predicted"/>
<gene>
    <name evidence="5" type="ORF">FME351_LOCUS21468</name>
    <name evidence="4" type="ORF">GRG538_LOCUS6375</name>
    <name evidence="7" type="ORF">HFQ381_LOCUS2195</name>
    <name evidence="6" type="ORF">KIK155_LOCUS28021</name>
    <name evidence="3" type="ORF">LUA448_LOCUS2349</name>
    <name evidence="9" type="ORF">QYT958_LOCUS406</name>
    <name evidence="2" type="ORF">TIS948_LOCUS6535</name>
    <name evidence="11" type="ORF">TOA249_LOCUS26312</name>
    <name evidence="8" type="ORF">TSG867_LOCUS7914</name>
    <name evidence="10" type="ORF">UJA718_LOCUS23671</name>
</gene>
<evidence type="ECO:0000313" key="8">
    <source>
        <dbReference type="EMBL" id="CAF4326407.1"/>
    </source>
</evidence>
<evidence type="ECO:0000313" key="6">
    <source>
        <dbReference type="EMBL" id="CAF3721656.1"/>
    </source>
</evidence>
<dbReference type="EMBL" id="CAJNYU010002706">
    <property type="protein sequence ID" value="CAF3591301.1"/>
    <property type="molecule type" value="Genomic_DNA"/>
</dbReference>
<dbReference type="EMBL" id="CAJNYV010005077">
    <property type="protein sequence ID" value="CAF3721656.1"/>
    <property type="molecule type" value="Genomic_DNA"/>
</dbReference>
<dbReference type="InterPro" id="IPR029162">
    <property type="entry name" value="InaF-motif"/>
</dbReference>
<organism evidence="8 12">
    <name type="scientific">Rotaria socialis</name>
    <dbReference type="NCBI Taxonomy" id="392032"/>
    <lineage>
        <taxon>Eukaryota</taxon>
        <taxon>Metazoa</taxon>
        <taxon>Spiralia</taxon>
        <taxon>Gnathifera</taxon>
        <taxon>Rotifera</taxon>
        <taxon>Eurotatoria</taxon>
        <taxon>Bdelloidea</taxon>
        <taxon>Philodinida</taxon>
        <taxon>Philodinidae</taxon>
        <taxon>Rotaria</taxon>
    </lineage>
</organism>
<evidence type="ECO:0000313" key="12">
    <source>
        <dbReference type="Proteomes" id="UP000663862"/>
    </source>
</evidence>
<evidence type="ECO:0000313" key="4">
    <source>
        <dbReference type="EMBL" id="CAF3360453.1"/>
    </source>
</evidence>
<feature type="transmembrane region" description="Helical" evidence="1">
    <location>
        <begin position="135"/>
        <end position="159"/>
    </location>
</feature>
<accession>A0A820JLF1</accession>
<dbReference type="EMBL" id="CAJOBP010005209">
    <property type="protein sequence ID" value="CAF4463270.1"/>
    <property type="molecule type" value="Genomic_DNA"/>
</dbReference>
<dbReference type="Proteomes" id="UP000663848">
    <property type="component" value="Unassembled WGS sequence"/>
</dbReference>
<keyword evidence="13" id="KW-1185">Reference proteome</keyword>
<evidence type="ECO:0000256" key="1">
    <source>
        <dbReference type="SAM" id="Phobius"/>
    </source>
</evidence>
<sequence>MANPLQLRTSQEYNSTNSKIRLPPITLKLNDESSGFVRIPYSSMGTSQGTIQSLSSSFDGKMKTTSMSAKRRSSAIILNSLLSRRKSLQTTALATRRQSLWMSIAKNVSLSNDFQISPLPLPQGDNLIRKKVLRLLLVFSYLISISLLAIALATFYGFFWSGYSQSQTITITATVESLISLISNSTFVNYEAEIEDVT</sequence>
<dbReference type="EMBL" id="CAJOBO010000070">
    <property type="protein sequence ID" value="CAF4118925.1"/>
    <property type="molecule type" value="Genomic_DNA"/>
</dbReference>
<dbReference type="EMBL" id="CAJOBR010000017">
    <property type="protein sequence ID" value="CAF4447521.1"/>
    <property type="molecule type" value="Genomic_DNA"/>
</dbReference>
<keyword evidence="1" id="KW-0812">Transmembrane</keyword>
<dbReference type="EMBL" id="CAJNYT010000652">
    <property type="protein sequence ID" value="CAF3360453.1"/>
    <property type="molecule type" value="Genomic_DNA"/>
</dbReference>
<dbReference type="AlphaFoldDB" id="A0A820JLF1"/>
<evidence type="ECO:0000313" key="5">
    <source>
        <dbReference type="EMBL" id="CAF3591301.1"/>
    </source>
</evidence>
<dbReference type="Proteomes" id="UP000663851">
    <property type="component" value="Unassembled WGS sequence"/>
</dbReference>
<dbReference type="Proteomes" id="UP000663869">
    <property type="component" value="Unassembled WGS sequence"/>
</dbReference>